<evidence type="ECO:0000256" key="1">
    <source>
        <dbReference type="SAM" id="MobiDB-lite"/>
    </source>
</evidence>
<reference evidence="3" key="2">
    <citation type="submission" date="2001-12" db="EMBL/GenBank/DDBJ databases">
        <title>Oryza sativa nipponbare(GA3) genomic DNA, chromosome 8, PAC clone:P0436B06.</title>
        <authorList>
            <person name="Sasaki T."/>
            <person name="Matsumoto T."/>
            <person name="Yamamoto K."/>
        </authorList>
    </citation>
    <scope>NUCLEOTIDE SEQUENCE</scope>
</reference>
<reference evidence="4" key="3">
    <citation type="journal article" date="2005" name="Nature">
        <title>The map-based sequence of the rice genome.</title>
        <authorList>
            <consortium name="International rice genome sequencing project (IRGSP)"/>
            <person name="Matsumoto T."/>
            <person name="Wu J."/>
            <person name="Kanamori H."/>
            <person name="Katayose Y."/>
            <person name="Fujisawa M."/>
            <person name="Namiki N."/>
            <person name="Mizuno H."/>
            <person name="Yamamoto K."/>
            <person name="Antonio B.A."/>
            <person name="Baba T."/>
            <person name="Sakata K."/>
            <person name="Nagamura Y."/>
            <person name="Aoki H."/>
            <person name="Arikawa K."/>
            <person name="Arita K."/>
            <person name="Bito T."/>
            <person name="Chiden Y."/>
            <person name="Fujitsuka N."/>
            <person name="Fukunaka R."/>
            <person name="Hamada M."/>
            <person name="Harada C."/>
            <person name="Hayashi A."/>
            <person name="Hijishita S."/>
            <person name="Honda M."/>
            <person name="Hosokawa S."/>
            <person name="Ichikawa Y."/>
            <person name="Idonuma A."/>
            <person name="Iijima M."/>
            <person name="Ikeda M."/>
            <person name="Ikeno M."/>
            <person name="Ito K."/>
            <person name="Ito S."/>
            <person name="Ito T."/>
            <person name="Ito Y."/>
            <person name="Ito Y."/>
            <person name="Iwabuchi A."/>
            <person name="Kamiya K."/>
            <person name="Karasawa W."/>
            <person name="Kurita K."/>
            <person name="Katagiri S."/>
            <person name="Kikuta A."/>
            <person name="Kobayashi H."/>
            <person name="Kobayashi N."/>
            <person name="Machita K."/>
            <person name="Maehara T."/>
            <person name="Masukawa M."/>
            <person name="Mizubayashi T."/>
            <person name="Mukai Y."/>
            <person name="Nagasaki H."/>
            <person name="Nagata Y."/>
            <person name="Naito S."/>
            <person name="Nakashima M."/>
            <person name="Nakama Y."/>
            <person name="Nakamichi Y."/>
            <person name="Nakamura M."/>
            <person name="Meguro A."/>
            <person name="Negishi M."/>
            <person name="Ohta I."/>
            <person name="Ohta T."/>
            <person name="Okamoto M."/>
            <person name="Ono N."/>
            <person name="Saji S."/>
            <person name="Sakaguchi M."/>
            <person name="Sakai K."/>
            <person name="Shibata M."/>
            <person name="Shimokawa T."/>
            <person name="Song J."/>
            <person name="Takazaki Y."/>
            <person name="Terasawa K."/>
            <person name="Tsugane M."/>
            <person name="Tsuji K."/>
            <person name="Ueda S."/>
            <person name="Waki K."/>
            <person name="Yamagata H."/>
            <person name="Yamamoto M."/>
            <person name="Yamamoto S."/>
            <person name="Yamane H."/>
            <person name="Yoshiki S."/>
            <person name="Yoshihara R."/>
            <person name="Yukawa K."/>
            <person name="Zhong H."/>
            <person name="Yano M."/>
            <person name="Yuan Q."/>
            <person name="Ouyang S."/>
            <person name="Liu J."/>
            <person name="Jones K.M."/>
            <person name="Gansberger K."/>
            <person name="Moffat K."/>
            <person name="Hill J."/>
            <person name="Bera J."/>
            <person name="Fadrosh D."/>
            <person name="Jin S."/>
            <person name="Johri S."/>
            <person name="Kim M."/>
            <person name="Overton L."/>
            <person name="Reardon M."/>
            <person name="Tsitrin T."/>
            <person name="Vuong H."/>
            <person name="Weaver B."/>
            <person name="Ciecko A."/>
            <person name="Tallon L."/>
            <person name="Jackson J."/>
            <person name="Pai G."/>
            <person name="Aken S.V."/>
            <person name="Utterback T."/>
            <person name="Reidmuller S."/>
            <person name="Feldblyum T."/>
            <person name="Hsiao J."/>
            <person name="Zismann V."/>
            <person name="Iobst S."/>
            <person name="de Vazeille A.R."/>
            <person name="Buell C.R."/>
            <person name="Ying K."/>
            <person name="Li Y."/>
            <person name="Lu T."/>
            <person name="Huang Y."/>
            <person name="Zhao Q."/>
            <person name="Feng Q."/>
            <person name="Zhang L."/>
            <person name="Zhu J."/>
            <person name="Weng Q."/>
            <person name="Mu J."/>
            <person name="Lu Y."/>
            <person name="Fan D."/>
            <person name="Liu Y."/>
            <person name="Guan J."/>
            <person name="Zhang Y."/>
            <person name="Yu S."/>
            <person name="Liu X."/>
            <person name="Zhang Y."/>
            <person name="Hong G."/>
            <person name="Han B."/>
            <person name="Choisne N."/>
            <person name="Demange N."/>
            <person name="Orjeda G."/>
            <person name="Samain S."/>
            <person name="Cattolico L."/>
            <person name="Pelletier E."/>
            <person name="Couloux A."/>
            <person name="Segurens B."/>
            <person name="Wincker P."/>
            <person name="D'Hont A."/>
            <person name="Scarpelli C."/>
            <person name="Weissenbach J."/>
            <person name="Salanoubat M."/>
            <person name="Quetier F."/>
            <person name="Yu Y."/>
            <person name="Kim H.R."/>
            <person name="Rambo T."/>
            <person name="Currie J."/>
            <person name="Collura K."/>
            <person name="Luo M."/>
            <person name="Yang T."/>
            <person name="Ammiraju J.S.S."/>
            <person name="Engler F."/>
            <person name="Soderlund C."/>
            <person name="Wing R.A."/>
            <person name="Palmer L.E."/>
            <person name="de la Bastide M."/>
            <person name="Spiegel L."/>
            <person name="Nascimento L."/>
            <person name="Zutavern T."/>
            <person name="O'Shaughnessy A."/>
            <person name="Dike S."/>
            <person name="Dedhia N."/>
            <person name="Preston R."/>
            <person name="Balija V."/>
            <person name="McCombie W.R."/>
            <person name="Chow T."/>
            <person name="Chen H."/>
            <person name="Chung M."/>
            <person name="Chen C."/>
            <person name="Shaw J."/>
            <person name="Wu H."/>
            <person name="Hsiao K."/>
            <person name="Chao Y."/>
            <person name="Chu M."/>
            <person name="Cheng C."/>
            <person name="Hour A."/>
            <person name="Lee P."/>
            <person name="Lin S."/>
            <person name="Lin Y."/>
            <person name="Liou J."/>
            <person name="Liu S."/>
            <person name="Hsing Y."/>
            <person name="Raghuvanshi S."/>
            <person name="Mohanty A."/>
            <person name="Bharti A.K."/>
            <person name="Gaur A."/>
            <person name="Gupta V."/>
            <person name="Kumar D."/>
            <person name="Ravi V."/>
            <person name="Vij S."/>
            <person name="Kapur A."/>
            <person name="Khurana P."/>
            <person name="Khurana P."/>
            <person name="Khurana J.P."/>
            <person name="Tyagi A.K."/>
            <person name="Gaikwad K."/>
            <person name="Singh A."/>
            <person name="Dalal V."/>
            <person name="Srivastava S."/>
            <person name="Dixit A."/>
            <person name="Pal A.K."/>
            <person name="Ghazi I.A."/>
            <person name="Yadav M."/>
            <person name="Pandit A."/>
            <person name="Bhargava A."/>
            <person name="Sureshbabu K."/>
            <person name="Batra K."/>
            <person name="Sharma T.R."/>
            <person name="Mohapatra T."/>
            <person name="Singh N.K."/>
            <person name="Messing J."/>
            <person name="Nelson A.B."/>
            <person name="Fuks G."/>
            <person name="Kavchok S."/>
            <person name="Keizer G."/>
            <person name="Linton E."/>
            <person name="Llaca V."/>
            <person name="Song R."/>
            <person name="Tanyolac B."/>
            <person name="Young S."/>
            <person name="Ho-Il K."/>
            <person name="Hahn J.H."/>
            <person name="Sangsakoo G."/>
            <person name="Vanavichit A."/>
            <person name="de Mattos Luiz.A.T."/>
            <person name="Zimmer P.D."/>
            <person name="Malone G."/>
            <person name="Dellagostin O."/>
            <person name="de Oliveira A.C."/>
            <person name="Bevan M."/>
            <person name="Bancroft I."/>
            <person name="Minx P."/>
            <person name="Cordum H."/>
            <person name="Wilson R."/>
            <person name="Cheng Z."/>
            <person name="Jin W."/>
            <person name="Jiang J."/>
            <person name="Leong S.A."/>
            <person name="Iwama H."/>
            <person name="Gojobori T."/>
            <person name="Itoh T."/>
            <person name="Niimura Y."/>
            <person name="Fujii Y."/>
            <person name="Habara T."/>
            <person name="Sakai H."/>
            <person name="Sato Y."/>
            <person name="Wilson G."/>
            <person name="Kumar K."/>
            <person name="McCouch S."/>
            <person name="Juretic N."/>
            <person name="Hoen D."/>
            <person name="Wright S."/>
            <person name="Bruskiewich R."/>
            <person name="Bureau T."/>
            <person name="Miyao A."/>
            <person name="Hirochika H."/>
            <person name="Nishikawa T."/>
            <person name="Kadowaki K."/>
            <person name="Sugiura M."/>
            <person name="Burr B."/>
            <person name="Sasaki T."/>
        </authorList>
    </citation>
    <scope>NUCLEOTIDE SEQUENCE [LARGE SCALE GENOMIC DNA]</scope>
    <source>
        <strain evidence="4">cv. Nipponbare</strain>
    </source>
</reference>
<gene>
    <name evidence="2" type="primary">OJ1705_C03.101</name>
    <name evidence="3" type="ORF">P0436B06.27</name>
</gene>
<dbReference type="Proteomes" id="UP000000763">
    <property type="component" value="Chromosome 8"/>
</dbReference>
<reference evidence="4" key="4">
    <citation type="journal article" date="2008" name="Nucleic Acids Res.">
        <title>The rice annotation project database (RAP-DB): 2008 update.</title>
        <authorList>
            <consortium name="The rice annotation project (RAP)"/>
        </authorList>
    </citation>
    <scope>GENOME REANNOTATION</scope>
    <source>
        <strain evidence="4">cv. Nipponbare</strain>
    </source>
</reference>
<feature type="region of interest" description="Disordered" evidence="1">
    <location>
        <begin position="49"/>
        <end position="158"/>
    </location>
</feature>
<accession>Q8GVW6</accession>
<evidence type="ECO:0000313" key="4">
    <source>
        <dbReference type="Proteomes" id="UP000000763"/>
    </source>
</evidence>
<reference evidence="2" key="1">
    <citation type="submission" date="2001-07" db="EMBL/GenBank/DDBJ databases">
        <title>Oryza sativa nipponbare(GA3) genomic DNA, chromosome 8, BAC clone:OJ1705_C03.</title>
        <authorList>
            <person name="Sasaki T."/>
            <person name="Matsumoto T."/>
            <person name="Yamamoto K."/>
        </authorList>
    </citation>
    <scope>NUCLEOTIDE SEQUENCE</scope>
</reference>
<feature type="region of interest" description="Disordered" evidence="1">
    <location>
        <begin position="222"/>
        <end position="246"/>
    </location>
</feature>
<dbReference type="EMBL" id="AP004397">
    <property type="protein sequence ID" value="BAD05287.1"/>
    <property type="molecule type" value="Genomic_DNA"/>
</dbReference>
<sequence length="246" mass="25827">MVVGLVGETRINASREACICQGSRLACRAGHRSQVRLLPDLLARTVKEAATKGDEGEEGVEGPASTAASESEDSGCGAQTEIRSTEGQLAELAPTRRHPASVRAQLGEPAPAATRRQLRQVATAPDPSPNPAAAPDPPSNPAAEQIPPWRTGSGLHGAGSGRRRALLLVASTKPELLSCRRPIRFDHERGRGSPAAAVLAAAWLHRRRLGRRLGWGVEEKGGGGAACSLPTSPPGHSDRATLWARR</sequence>
<name>Q8GVW6_ORYSJ</name>
<dbReference type="EMBL" id="AP003962">
    <property type="protein sequence ID" value="BAC45088.1"/>
    <property type="molecule type" value="Genomic_DNA"/>
</dbReference>
<evidence type="ECO:0000313" key="2">
    <source>
        <dbReference type="EMBL" id="BAC45088.1"/>
    </source>
</evidence>
<organism evidence="2 4">
    <name type="scientific">Oryza sativa subsp. japonica</name>
    <name type="common">Rice</name>
    <dbReference type="NCBI Taxonomy" id="39947"/>
    <lineage>
        <taxon>Eukaryota</taxon>
        <taxon>Viridiplantae</taxon>
        <taxon>Streptophyta</taxon>
        <taxon>Embryophyta</taxon>
        <taxon>Tracheophyta</taxon>
        <taxon>Spermatophyta</taxon>
        <taxon>Magnoliopsida</taxon>
        <taxon>Liliopsida</taxon>
        <taxon>Poales</taxon>
        <taxon>Poaceae</taxon>
        <taxon>BOP clade</taxon>
        <taxon>Oryzoideae</taxon>
        <taxon>Oryzeae</taxon>
        <taxon>Oryzinae</taxon>
        <taxon>Oryza</taxon>
        <taxon>Oryza sativa</taxon>
    </lineage>
</organism>
<dbReference type="AlphaFoldDB" id="Q8GVW6"/>
<evidence type="ECO:0000313" key="3">
    <source>
        <dbReference type="EMBL" id="BAD05287.1"/>
    </source>
</evidence>
<protein>
    <submittedName>
        <fullName evidence="2">Uncharacterized protein</fullName>
    </submittedName>
</protein>
<proteinExistence type="predicted"/>
<feature type="compositionally biased region" description="Pro residues" evidence="1">
    <location>
        <begin position="126"/>
        <end position="140"/>
    </location>
</feature>